<feature type="compositionally biased region" description="Basic and acidic residues" evidence="1">
    <location>
        <begin position="22"/>
        <end position="33"/>
    </location>
</feature>
<accession>A0A9X1HEM8</accession>
<protein>
    <submittedName>
        <fullName evidence="2">Uncharacterized protein</fullName>
    </submittedName>
</protein>
<evidence type="ECO:0000256" key="1">
    <source>
        <dbReference type="SAM" id="MobiDB-lite"/>
    </source>
</evidence>
<organism evidence="2 3">
    <name type="scientific">Flavobacterium potami</name>
    <dbReference type="NCBI Taxonomy" id="2872310"/>
    <lineage>
        <taxon>Bacteria</taxon>
        <taxon>Pseudomonadati</taxon>
        <taxon>Bacteroidota</taxon>
        <taxon>Flavobacteriia</taxon>
        <taxon>Flavobacteriales</taxon>
        <taxon>Flavobacteriaceae</taxon>
        <taxon>Flavobacterium</taxon>
    </lineage>
</organism>
<feature type="region of interest" description="Disordered" evidence="1">
    <location>
        <begin position="1"/>
        <end position="81"/>
    </location>
</feature>
<sequence>MKKNNNNFISAIATGASLNDLSKTEPQGKEKAQTEPVELNNDIQEEEVEEEVQNISDPIKDEVKNVPNAKPDQTRKSKSKNNKEFIENIIALYNEKNPVKNKEKTSLIVTPQLQYKLKMLALSSKVNLNDLTNAIFTSFLEENKEDIEALMKKMI</sequence>
<dbReference type="RefSeq" id="WP_223711474.1">
    <property type="nucleotide sequence ID" value="NZ_JAINUY010000012.1"/>
</dbReference>
<evidence type="ECO:0000313" key="3">
    <source>
        <dbReference type="Proteomes" id="UP001139366"/>
    </source>
</evidence>
<evidence type="ECO:0000313" key="2">
    <source>
        <dbReference type="EMBL" id="MBZ4037790.1"/>
    </source>
</evidence>
<dbReference type="EMBL" id="JAINUY010000012">
    <property type="protein sequence ID" value="MBZ4037790.1"/>
    <property type="molecule type" value="Genomic_DNA"/>
</dbReference>
<comment type="caution">
    <text evidence="2">The sequence shown here is derived from an EMBL/GenBank/DDBJ whole genome shotgun (WGS) entry which is preliminary data.</text>
</comment>
<proteinExistence type="predicted"/>
<dbReference type="AlphaFoldDB" id="A0A9X1HEM8"/>
<dbReference type="Proteomes" id="UP001139366">
    <property type="component" value="Unassembled WGS sequence"/>
</dbReference>
<reference evidence="2 3" key="1">
    <citation type="journal article" date="2023" name="Antonie Van Leeuwenhoek">
        <title>Flavobacterium potami sp. nov., a multi-metal resistance genes harbouring bacterium isolated from shallow river silt.</title>
        <authorList>
            <person name="Li S."/>
            <person name="Mao S."/>
            <person name="Mu W."/>
            <person name="Guo B."/>
            <person name="Li C."/>
            <person name="Zhu Q."/>
            <person name="Hou X."/>
            <person name="Zhao Y."/>
            <person name="Wei S."/>
            <person name="Liu H."/>
            <person name="Liu A."/>
        </authorList>
    </citation>
    <scope>NUCLEOTIDE SEQUENCE [LARGE SCALE GENOMIC DNA]</scope>
    <source>
        <strain evidence="2 3">17A</strain>
    </source>
</reference>
<keyword evidence="3" id="KW-1185">Reference proteome</keyword>
<name>A0A9X1HEM8_9FLAO</name>
<feature type="compositionally biased region" description="Acidic residues" evidence="1">
    <location>
        <begin position="43"/>
        <end position="52"/>
    </location>
</feature>
<gene>
    <name evidence="2" type="ORF">K6T82_23740</name>
</gene>